<feature type="compositionally biased region" description="Polar residues" evidence="1">
    <location>
        <begin position="149"/>
        <end position="185"/>
    </location>
</feature>
<name>A0A6A6PH71_9PEZI</name>
<reference evidence="2" key="1">
    <citation type="journal article" date="2020" name="Stud. Mycol.">
        <title>101 Dothideomycetes genomes: a test case for predicting lifestyles and emergence of pathogens.</title>
        <authorList>
            <person name="Haridas S."/>
            <person name="Albert R."/>
            <person name="Binder M."/>
            <person name="Bloem J."/>
            <person name="Labutti K."/>
            <person name="Salamov A."/>
            <person name="Andreopoulos B."/>
            <person name="Baker S."/>
            <person name="Barry K."/>
            <person name="Bills G."/>
            <person name="Bluhm B."/>
            <person name="Cannon C."/>
            <person name="Castanera R."/>
            <person name="Culley D."/>
            <person name="Daum C."/>
            <person name="Ezra D."/>
            <person name="Gonzalez J."/>
            <person name="Henrissat B."/>
            <person name="Kuo A."/>
            <person name="Liang C."/>
            <person name="Lipzen A."/>
            <person name="Lutzoni F."/>
            <person name="Magnuson J."/>
            <person name="Mondo S."/>
            <person name="Nolan M."/>
            <person name="Ohm R."/>
            <person name="Pangilinan J."/>
            <person name="Park H.-J."/>
            <person name="Ramirez L."/>
            <person name="Alfaro M."/>
            <person name="Sun H."/>
            <person name="Tritt A."/>
            <person name="Yoshinaga Y."/>
            <person name="Zwiers L.-H."/>
            <person name="Turgeon B."/>
            <person name="Goodwin S."/>
            <person name="Spatafora J."/>
            <person name="Crous P."/>
            <person name="Grigoriev I."/>
        </authorList>
    </citation>
    <scope>NUCLEOTIDE SEQUENCE</scope>
    <source>
        <strain evidence="2">CBS 113389</strain>
    </source>
</reference>
<feature type="compositionally biased region" description="Basic and acidic residues" evidence="1">
    <location>
        <begin position="68"/>
        <end position="79"/>
    </location>
</feature>
<dbReference type="AlphaFoldDB" id="A0A6A6PH71"/>
<dbReference type="EMBL" id="MU001642">
    <property type="protein sequence ID" value="KAF2478953.1"/>
    <property type="molecule type" value="Genomic_DNA"/>
</dbReference>
<gene>
    <name evidence="2" type="ORF">BDY17DRAFT_46425</name>
</gene>
<feature type="region of interest" description="Disordered" evidence="1">
    <location>
        <begin position="59"/>
        <end position="99"/>
    </location>
</feature>
<accession>A0A6A6PH71</accession>
<dbReference type="GeneID" id="54479415"/>
<evidence type="ECO:0000256" key="1">
    <source>
        <dbReference type="SAM" id="MobiDB-lite"/>
    </source>
</evidence>
<dbReference type="Proteomes" id="UP000799767">
    <property type="component" value="Unassembled WGS sequence"/>
</dbReference>
<keyword evidence="3" id="KW-1185">Reference proteome</keyword>
<feature type="region of interest" description="Disordered" evidence="1">
    <location>
        <begin position="144"/>
        <end position="201"/>
    </location>
</feature>
<organism evidence="2 3">
    <name type="scientific">Neohortaea acidophila</name>
    <dbReference type="NCBI Taxonomy" id="245834"/>
    <lineage>
        <taxon>Eukaryota</taxon>
        <taxon>Fungi</taxon>
        <taxon>Dikarya</taxon>
        <taxon>Ascomycota</taxon>
        <taxon>Pezizomycotina</taxon>
        <taxon>Dothideomycetes</taxon>
        <taxon>Dothideomycetidae</taxon>
        <taxon>Mycosphaerellales</taxon>
        <taxon>Teratosphaeriaceae</taxon>
        <taxon>Neohortaea</taxon>
    </lineage>
</organism>
<evidence type="ECO:0000313" key="3">
    <source>
        <dbReference type="Proteomes" id="UP000799767"/>
    </source>
</evidence>
<sequence>MIGLRKRCRRNICLAQGPPAARCSRSLLTPTRSDSTLKVILQCPGKCSVCVSDAKCTNTTNGRRGRRREGCRWSSDKPKDKRGRRRGRKDRRRCGRKGRRTGAVVGREACGVEVADGVEEAVAVEGGEAEAAVGLAAKRRGIQWEEIKPTNTMTGSPHTSTDSPTMKGSPTTRGNSTPNSSNTATRLKASRDKSGQCCDVF</sequence>
<evidence type="ECO:0000313" key="2">
    <source>
        <dbReference type="EMBL" id="KAF2478953.1"/>
    </source>
</evidence>
<protein>
    <submittedName>
        <fullName evidence="2">Uncharacterized protein</fullName>
    </submittedName>
</protein>
<dbReference type="RefSeq" id="XP_033585523.1">
    <property type="nucleotide sequence ID" value="XM_033738413.1"/>
</dbReference>
<proteinExistence type="predicted"/>
<feature type="compositionally biased region" description="Basic residues" evidence="1">
    <location>
        <begin position="80"/>
        <end position="99"/>
    </location>
</feature>